<protein>
    <submittedName>
        <fullName evidence="1">Uncharacterized protein</fullName>
    </submittedName>
</protein>
<dbReference type="AlphaFoldDB" id="A0A1I1Z6Y6"/>
<sequence>MIYDQSWTVRQKVIYREQTIEWLGKKVVEQEDWLYLYQDYIASPEYHYPLHDVFDISYKWQPGQIGYLYLHTSSGVRTFYIKNDPSLFIEYFKKGNHL</sequence>
<name>A0A1I1Z6Y6_9BACI</name>
<dbReference type="OrthoDB" id="2691759at2"/>
<reference evidence="1 2" key="1">
    <citation type="submission" date="2016-10" db="EMBL/GenBank/DDBJ databases">
        <authorList>
            <person name="de Groot N.N."/>
        </authorList>
    </citation>
    <scope>NUCLEOTIDE SEQUENCE [LARGE SCALE GENOMIC DNA]</scope>
    <source>
        <strain evidence="1 2">DSM 23995</strain>
    </source>
</reference>
<gene>
    <name evidence="1" type="ORF">SAMN05192532_10174</name>
</gene>
<evidence type="ECO:0000313" key="1">
    <source>
        <dbReference type="EMBL" id="SFE27495.1"/>
    </source>
</evidence>
<dbReference type="Proteomes" id="UP000199516">
    <property type="component" value="Unassembled WGS sequence"/>
</dbReference>
<evidence type="ECO:0000313" key="2">
    <source>
        <dbReference type="Proteomes" id="UP000199516"/>
    </source>
</evidence>
<keyword evidence="2" id="KW-1185">Reference proteome</keyword>
<dbReference type="RefSeq" id="WP_091656021.1">
    <property type="nucleotide sequence ID" value="NZ_FONT01000001.1"/>
</dbReference>
<accession>A0A1I1Z6Y6</accession>
<dbReference type="EMBL" id="FONT01000001">
    <property type="protein sequence ID" value="SFE27495.1"/>
    <property type="molecule type" value="Genomic_DNA"/>
</dbReference>
<organism evidence="1 2">
    <name type="scientific">Alteribacillus iranensis</name>
    <dbReference type="NCBI Taxonomy" id="930128"/>
    <lineage>
        <taxon>Bacteria</taxon>
        <taxon>Bacillati</taxon>
        <taxon>Bacillota</taxon>
        <taxon>Bacilli</taxon>
        <taxon>Bacillales</taxon>
        <taxon>Bacillaceae</taxon>
        <taxon>Alteribacillus</taxon>
    </lineage>
</organism>
<proteinExistence type="predicted"/>